<evidence type="ECO:0000313" key="1">
    <source>
        <dbReference type="EMBL" id="MED4400664.1"/>
    </source>
</evidence>
<organism evidence="1 2">
    <name type="scientific">Metabacillus fastidiosus</name>
    <dbReference type="NCBI Taxonomy" id="1458"/>
    <lineage>
        <taxon>Bacteria</taxon>
        <taxon>Bacillati</taxon>
        <taxon>Bacillota</taxon>
        <taxon>Bacilli</taxon>
        <taxon>Bacillales</taxon>
        <taxon>Bacillaceae</taxon>
        <taxon>Metabacillus</taxon>
    </lineage>
</organism>
<protein>
    <submittedName>
        <fullName evidence="1">DUF1798 family protein</fullName>
    </submittedName>
</protein>
<comment type="caution">
    <text evidence="1">The sequence shown here is derived from an EMBL/GenBank/DDBJ whole genome shotgun (WGS) entry which is preliminary data.</text>
</comment>
<evidence type="ECO:0000313" key="2">
    <source>
        <dbReference type="Proteomes" id="UP001342826"/>
    </source>
</evidence>
<keyword evidence="2" id="KW-1185">Reference proteome</keyword>
<dbReference type="Proteomes" id="UP001342826">
    <property type="component" value="Unassembled WGS sequence"/>
</dbReference>
<dbReference type="Pfam" id="PF08807">
    <property type="entry name" value="DUF1798"/>
    <property type="match status" value="1"/>
</dbReference>
<dbReference type="InterPro" id="IPR014913">
    <property type="entry name" value="YppE-like"/>
</dbReference>
<dbReference type="Gene3D" id="1.20.120.440">
    <property type="entry name" value="YppE-like"/>
    <property type="match status" value="1"/>
</dbReference>
<gene>
    <name evidence="1" type="ORF">P9271_04890</name>
</gene>
<dbReference type="RefSeq" id="WP_169800473.1">
    <property type="nucleotide sequence ID" value="NZ_JARTFS010000005.1"/>
</dbReference>
<sequence>MKKLEERIVYYSKQLLLYNDECLNRFMNGMKKEDVLFFEQVKPEFEAITEVARKWKEEAVNWVKEKKPKYIHELQIDSTIQNIEQIILQSFYKDTNKQRFTNLHHSVQYVLDSIISETEKSNKVNF</sequence>
<accession>A0ABU6NU79</accession>
<dbReference type="InterPro" id="IPR023351">
    <property type="entry name" value="YppE-like_sf"/>
</dbReference>
<reference evidence="1 2" key="1">
    <citation type="submission" date="2023-03" db="EMBL/GenBank/DDBJ databases">
        <title>Bacillus Genome Sequencing.</title>
        <authorList>
            <person name="Dunlap C."/>
        </authorList>
    </citation>
    <scope>NUCLEOTIDE SEQUENCE [LARGE SCALE GENOMIC DNA]</scope>
    <source>
        <strain evidence="1 2">NRS-1717</strain>
    </source>
</reference>
<dbReference type="SUPFAM" id="SSF140415">
    <property type="entry name" value="YppE-like"/>
    <property type="match status" value="1"/>
</dbReference>
<dbReference type="GeneID" id="301141332"/>
<proteinExistence type="predicted"/>
<name>A0ABU6NU79_9BACI</name>
<dbReference type="EMBL" id="JARTFS010000005">
    <property type="protein sequence ID" value="MED4400664.1"/>
    <property type="molecule type" value="Genomic_DNA"/>
</dbReference>